<evidence type="ECO:0000259" key="1">
    <source>
        <dbReference type="Pfam" id="PF03795"/>
    </source>
</evidence>
<organism evidence="2 3">
    <name type="scientific">Agrocybe pediades</name>
    <dbReference type="NCBI Taxonomy" id="84607"/>
    <lineage>
        <taxon>Eukaryota</taxon>
        <taxon>Fungi</taxon>
        <taxon>Dikarya</taxon>
        <taxon>Basidiomycota</taxon>
        <taxon>Agaricomycotina</taxon>
        <taxon>Agaricomycetes</taxon>
        <taxon>Agaricomycetidae</taxon>
        <taxon>Agaricales</taxon>
        <taxon>Agaricineae</taxon>
        <taxon>Strophariaceae</taxon>
        <taxon>Agrocybe</taxon>
    </lineage>
</organism>
<accession>A0A8H4R1C9</accession>
<dbReference type="InterPro" id="IPR051807">
    <property type="entry name" value="Sec-metab_biosynth-assoc"/>
</dbReference>
<dbReference type="PANTHER" id="PTHR33606">
    <property type="entry name" value="PROTEIN YCII"/>
    <property type="match status" value="1"/>
</dbReference>
<name>A0A8H4R1C9_9AGAR</name>
<dbReference type="EMBL" id="JAACJL010000015">
    <property type="protein sequence ID" value="KAF4621392.1"/>
    <property type="molecule type" value="Genomic_DNA"/>
</dbReference>
<dbReference type="SUPFAM" id="SSF54909">
    <property type="entry name" value="Dimeric alpha+beta barrel"/>
    <property type="match status" value="1"/>
</dbReference>
<proteinExistence type="predicted"/>
<gene>
    <name evidence="2" type="ORF">D9613_000525</name>
</gene>
<evidence type="ECO:0000313" key="2">
    <source>
        <dbReference type="EMBL" id="KAF4621392.1"/>
    </source>
</evidence>
<dbReference type="Pfam" id="PF03795">
    <property type="entry name" value="YCII"/>
    <property type="match status" value="1"/>
</dbReference>
<dbReference type="Proteomes" id="UP000521872">
    <property type="component" value="Unassembled WGS sequence"/>
</dbReference>
<protein>
    <recommendedName>
        <fullName evidence="1">YCII-related domain-containing protein</fullName>
    </recommendedName>
</protein>
<reference evidence="2 3" key="1">
    <citation type="submission" date="2019-12" db="EMBL/GenBank/DDBJ databases">
        <authorList>
            <person name="Floudas D."/>
            <person name="Bentzer J."/>
            <person name="Ahren D."/>
            <person name="Johansson T."/>
            <person name="Persson P."/>
            <person name="Tunlid A."/>
        </authorList>
    </citation>
    <scope>NUCLEOTIDE SEQUENCE [LARGE SCALE GENOMIC DNA]</scope>
    <source>
        <strain evidence="2 3">CBS 102.39</strain>
    </source>
</reference>
<dbReference type="AlphaFoldDB" id="A0A8H4R1C9"/>
<keyword evidence="3" id="KW-1185">Reference proteome</keyword>
<dbReference type="InterPro" id="IPR005545">
    <property type="entry name" value="YCII"/>
</dbReference>
<comment type="caution">
    <text evidence="2">The sequence shown here is derived from an EMBL/GenBank/DDBJ whole genome shotgun (WGS) entry which is preliminary data.</text>
</comment>
<dbReference type="InterPro" id="IPR011008">
    <property type="entry name" value="Dimeric_a/b-barrel"/>
</dbReference>
<dbReference type="PANTHER" id="PTHR33606:SF3">
    <property type="entry name" value="PROTEIN YCII"/>
    <property type="match status" value="1"/>
</dbReference>
<feature type="domain" description="YCII-related" evidence="1">
    <location>
        <begin position="37"/>
        <end position="120"/>
    </location>
</feature>
<sequence>MFLRQLHRPLSQLTRAMSSGASSATIKHNFFVYAPDKTEPGTLQRRLSVRETHLGGAKERHETGFIQIGGAITTPEAITNPDAPKNMVGSVFLIQAESIDDVKKMIENDIYYTSGVWDADKIVIAPFFSAFPLPFQ</sequence>
<dbReference type="Gene3D" id="3.30.70.1060">
    <property type="entry name" value="Dimeric alpha+beta barrel"/>
    <property type="match status" value="1"/>
</dbReference>
<evidence type="ECO:0000313" key="3">
    <source>
        <dbReference type="Proteomes" id="UP000521872"/>
    </source>
</evidence>